<evidence type="ECO:0000256" key="1">
    <source>
        <dbReference type="ARBA" id="ARBA00022741"/>
    </source>
</evidence>
<dbReference type="InterPro" id="IPR010488">
    <property type="entry name" value="Zeta_toxin_domain"/>
</dbReference>
<organism evidence="4 5">
    <name type="scientific">Variovorax ureilyticus</name>
    <dbReference type="NCBI Taxonomy" id="1836198"/>
    <lineage>
        <taxon>Bacteria</taxon>
        <taxon>Pseudomonadati</taxon>
        <taxon>Pseudomonadota</taxon>
        <taxon>Betaproteobacteria</taxon>
        <taxon>Burkholderiales</taxon>
        <taxon>Comamonadaceae</taxon>
        <taxon>Variovorax</taxon>
    </lineage>
</organism>
<dbReference type="RefSeq" id="WP_340359338.1">
    <property type="nucleotide sequence ID" value="NZ_JBBKZU010000011.1"/>
</dbReference>
<feature type="domain" description="Zeta toxin" evidence="3">
    <location>
        <begin position="6"/>
        <end position="140"/>
    </location>
</feature>
<evidence type="ECO:0000313" key="5">
    <source>
        <dbReference type="Proteomes" id="UP001365846"/>
    </source>
</evidence>
<protein>
    <submittedName>
        <fullName evidence="4">Zeta toxin family protein</fullName>
    </submittedName>
</protein>
<evidence type="ECO:0000256" key="2">
    <source>
        <dbReference type="ARBA" id="ARBA00022840"/>
    </source>
</evidence>
<keyword evidence="5" id="KW-1185">Reference proteome</keyword>
<keyword evidence="2" id="KW-0067">ATP-binding</keyword>
<dbReference type="Pfam" id="PF06414">
    <property type="entry name" value="Zeta_toxin"/>
    <property type="match status" value="1"/>
</dbReference>
<accession>A0ABU8VKC2</accession>
<reference evidence="4 5" key="1">
    <citation type="submission" date="2024-03" db="EMBL/GenBank/DDBJ databases">
        <title>Novel species of the genus Variovorax.</title>
        <authorList>
            <person name="Liu Q."/>
            <person name="Xin Y.-H."/>
        </authorList>
    </citation>
    <scope>NUCLEOTIDE SEQUENCE [LARGE SCALE GENOMIC DNA]</scope>
    <source>
        <strain evidence="4 5">KACC 18899</strain>
    </source>
</reference>
<dbReference type="InterPro" id="IPR027417">
    <property type="entry name" value="P-loop_NTPase"/>
</dbReference>
<dbReference type="SUPFAM" id="SSF52540">
    <property type="entry name" value="P-loop containing nucleoside triphosphate hydrolases"/>
    <property type="match status" value="1"/>
</dbReference>
<gene>
    <name evidence="4" type="ORF">WKW77_23700</name>
</gene>
<dbReference type="PANTHER" id="PTHR39206">
    <property type="entry name" value="SLL8004 PROTEIN"/>
    <property type="match status" value="1"/>
</dbReference>
<comment type="caution">
    <text evidence="4">The sequence shown here is derived from an EMBL/GenBank/DDBJ whole genome shotgun (WGS) entry which is preliminary data.</text>
</comment>
<dbReference type="Proteomes" id="UP001365846">
    <property type="component" value="Unassembled WGS sequence"/>
</dbReference>
<sequence length="218" mass="23323">MAARIFVLAGVNGAGKSSIGGAALQARKVTYFNPDLAARTLLDSNPTLTQESANAQAWEMGRAGLERALADGLNFAFETTLGARTLPDMLLAGARKGAQVHVWYAGLESPEKHVERVKERVIAGGHDIPEDKIRARYVSSRANLIRLLPHLASLRVYDNSIDGDPKAGVKPQPTLVLHMAGGQIVSHIALDQVPQWAKPVVAAAFDAAKKKATKGRPH</sequence>
<name>A0ABU8VKC2_9BURK</name>
<proteinExistence type="predicted"/>
<evidence type="ECO:0000259" key="3">
    <source>
        <dbReference type="Pfam" id="PF06414"/>
    </source>
</evidence>
<keyword evidence="1" id="KW-0547">Nucleotide-binding</keyword>
<evidence type="ECO:0000313" key="4">
    <source>
        <dbReference type="EMBL" id="MEJ8814110.1"/>
    </source>
</evidence>
<dbReference type="PANTHER" id="PTHR39206:SF1">
    <property type="entry name" value="SLL8004 PROTEIN"/>
    <property type="match status" value="1"/>
</dbReference>
<dbReference type="EMBL" id="JBBKZU010000011">
    <property type="protein sequence ID" value="MEJ8814110.1"/>
    <property type="molecule type" value="Genomic_DNA"/>
</dbReference>
<dbReference type="Gene3D" id="3.40.50.300">
    <property type="entry name" value="P-loop containing nucleotide triphosphate hydrolases"/>
    <property type="match status" value="1"/>
</dbReference>